<reference evidence="3" key="1">
    <citation type="submission" date="2019-04" db="EMBL/GenBank/DDBJ databases">
        <authorList>
            <consortium name="Science for Life Laboratories"/>
        </authorList>
    </citation>
    <scope>NUCLEOTIDE SEQUENCE</scope>
    <source>
        <strain evidence="3">MBLW1</strain>
    </source>
</reference>
<gene>
    <name evidence="3" type="ORF">GMBLW1_01510</name>
</gene>
<evidence type="ECO:0000313" key="3">
    <source>
        <dbReference type="EMBL" id="VIP03809.1"/>
    </source>
</evidence>
<feature type="chain" id="PRO_5033535046" description="Right handed beta helix domain-containing protein" evidence="1">
    <location>
        <begin position="20"/>
        <end position="677"/>
    </location>
</feature>
<dbReference type="GO" id="GO:0016829">
    <property type="term" value="F:lyase activity"/>
    <property type="evidence" value="ECO:0007669"/>
    <property type="project" value="UniProtKB-KW"/>
</dbReference>
<feature type="signal peptide" evidence="1">
    <location>
        <begin position="1"/>
        <end position="19"/>
    </location>
</feature>
<sequence>MRGLTLLWILGVCTGQTLAADTLPVTIHVSPNGNDAWTGRLAHANAARTDGPVATPQRARDIVRAIRKSTSPQAPITVQLQGGRYELAETLTFTPEDSGTEKSPTIWTNAIGQSVILSGGTRVSPQTEGDYWVVTTPMQSEAYRHMGVGNAMRYPSRWPKQGTFTISGLAGADPKANYRTPATKFEFAPGQIRGDWQPIRDIEVEVLHFWVAGNYRIQSVDADKRVVTLDRPSIRRFTEDGGQKPGRFILRNIPDAIAPGEFHHDTAAKRLRYRPTAEEIREKATLTLPRLRQVVQILGNAKDNRFVEHLHLVGLTLADSRFDVGTKVAGDLQAAQHVPGSVLLRGAHRCRIENCRLVNLGGYGIELGDGCRNNTLARNELTQLGAGGIRQSGGQATSPESLRTGENRIHDNHIHHCGEVFPAGIGILSQHADRNWIAHNHIHHLYYTGISVGWIWGYAPSVSRDNIVEFNRIHEIGQGFLSDMGGIYMLGTSPGTIVRRNVVHDIESFSYGGWGIYTDEGSTGILIEQNLTYRTKSGGFHQHYGKDNIIRNNIFALGREAQLMRTRAEPHRSFTLERNIMLAKDAPLFAKNWTGDGLVMDHNLYWRIPGPATFPAKSFAEWQKRGLDRHSLIADPKFRNLEQLDFTLAADSPAKSLGFVPFDPREAGIRPASASSR</sequence>
<dbReference type="InterPro" id="IPR012334">
    <property type="entry name" value="Pectin_lyas_fold"/>
</dbReference>
<keyword evidence="3" id="KW-0456">Lyase</keyword>
<dbReference type="EMBL" id="LR586016">
    <property type="protein sequence ID" value="VIP03809.1"/>
    <property type="molecule type" value="Genomic_DNA"/>
</dbReference>
<protein>
    <recommendedName>
        <fullName evidence="2">Right handed beta helix domain-containing protein</fullName>
    </recommendedName>
</protein>
<name>A0A6C2YRL6_9BACT</name>
<dbReference type="SUPFAM" id="SSF51126">
    <property type="entry name" value="Pectin lyase-like"/>
    <property type="match status" value="1"/>
</dbReference>
<organism evidence="3">
    <name type="scientific">Tuwongella immobilis</name>
    <dbReference type="NCBI Taxonomy" id="692036"/>
    <lineage>
        <taxon>Bacteria</taxon>
        <taxon>Pseudomonadati</taxon>
        <taxon>Planctomycetota</taxon>
        <taxon>Planctomycetia</taxon>
        <taxon>Gemmatales</taxon>
        <taxon>Gemmataceae</taxon>
        <taxon>Tuwongella</taxon>
    </lineage>
</organism>
<dbReference type="InterPro" id="IPR011050">
    <property type="entry name" value="Pectin_lyase_fold/virulence"/>
</dbReference>
<evidence type="ECO:0000313" key="4">
    <source>
        <dbReference type="Proteomes" id="UP000464378"/>
    </source>
</evidence>
<dbReference type="Gene3D" id="2.160.20.10">
    <property type="entry name" value="Single-stranded right-handed beta-helix, Pectin lyase-like"/>
    <property type="match status" value="2"/>
</dbReference>
<dbReference type="PANTHER" id="PTHR36453">
    <property type="entry name" value="SECRETED PROTEIN-RELATED"/>
    <property type="match status" value="1"/>
</dbReference>
<dbReference type="PANTHER" id="PTHR36453:SF1">
    <property type="entry name" value="RIGHT HANDED BETA HELIX DOMAIN-CONTAINING PROTEIN"/>
    <property type="match status" value="1"/>
</dbReference>
<evidence type="ECO:0000256" key="1">
    <source>
        <dbReference type="SAM" id="SignalP"/>
    </source>
</evidence>
<dbReference type="KEGG" id="tim:GMBLW1_01510"/>
<dbReference type="InterPro" id="IPR022441">
    <property type="entry name" value="Para_beta_helix_rpt-2"/>
</dbReference>
<dbReference type="SMART" id="SM00710">
    <property type="entry name" value="PbH1"/>
    <property type="match status" value="6"/>
</dbReference>
<dbReference type="Proteomes" id="UP000464378">
    <property type="component" value="Chromosome"/>
</dbReference>
<keyword evidence="1" id="KW-0732">Signal</keyword>
<dbReference type="InterPro" id="IPR039448">
    <property type="entry name" value="Beta_helix"/>
</dbReference>
<proteinExistence type="predicted"/>
<dbReference type="InterPro" id="IPR006626">
    <property type="entry name" value="PbH1"/>
</dbReference>
<dbReference type="NCBIfam" id="TIGR03804">
    <property type="entry name" value="para_beta_helix"/>
    <property type="match status" value="1"/>
</dbReference>
<dbReference type="Pfam" id="PF13229">
    <property type="entry name" value="Beta_helix"/>
    <property type="match status" value="1"/>
</dbReference>
<dbReference type="RefSeq" id="WP_162658963.1">
    <property type="nucleotide sequence ID" value="NZ_LR593887.1"/>
</dbReference>
<feature type="domain" description="Right handed beta helix" evidence="2">
    <location>
        <begin position="342"/>
        <end position="505"/>
    </location>
</feature>
<dbReference type="InParanoid" id="A0A6C2YRL6"/>
<dbReference type="EMBL" id="LR593887">
    <property type="protein sequence ID" value="VTS04985.1"/>
    <property type="molecule type" value="Genomic_DNA"/>
</dbReference>
<accession>A0A6C2YRL6</accession>
<evidence type="ECO:0000259" key="2">
    <source>
        <dbReference type="Pfam" id="PF13229"/>
    </source>
</evidence>
<dbReference type="AlphaFoldDB" id="A0A6C2YRL6"/>
<keyword evidence="4" id="KW-1185">Reference proteome</keyword>